<dbReference type="Pfam" id="PF06009">
    <property type="entry name" value="Laminin_II"/>
    <property type="match status" value="1"/>
</dbReference>
<dbReference type="PROSITE" id="PS51117">
    <property type="entry name" value="LAMININ_NTER"/>
    <property type="match status" value="1"/>
</dbReference>
<dbReference type="GO" id="GO:0005102">
    <property type="term" value="F:signaling receptor binding"/>
    <property type="evidence" value="ECO:0007669"/>
    <property type="project" value="InterPro"/>
</dbReference>
<feature type="domain" description="Laminin EGF-like" evidence="18">
    <location>
        <begin position="740"/>
        <end position="789"/>
    </location>
</feature>
<feature type="region of interest" description="Disordered" evidence="16">
    <location>
        <begin position="2666"/>
        <end position="2711"/>
    </location>
</feature>
<dbReference type="FunFam" id="2.10.25.10:FF:000090">
    <property type="entry name" value="laminin subunit alpha"/>
    <property type="match status" value="1"/>
</dbReference>
<evidence type="ECO:0000256" key="9">
    <source>
        <dbReference type="ARBA" id="ARBA00023157"/>
    </source>
</evidence>
<dbReference type="Pfam" id="PF00054">
    <property type="entry name" value="Laminin_G_1"/>
    <property type="match status" value="3"/>
</dbReference>
<feature type="domain" description="Laminin G" evidence="17">
    <location>
        <begin position="2726"/>
        <end position="2896"/>
    </location>
</feature>
<feature type="compositionally biased region" description="Low complexity" evidence="16">
    <location>
        <begin position="2681"/>
        <end position="2697"/>
    </location>
</feature>
<dbReference type="SUPFAM" id="SSF49899">
    <property type="entry name" value="Concanavalin A-like lectins/glucanases"/>
    <property type="match status" value="5"/>
</dbReference>
<dbReference type="SMART" id="SM00282">
    <property type="entry name" value="LamG"/>
    <property type="match status" value="5"/>
</dbReference>
<feature type="disulfide bond" evidence="14">
    <location>
        <begin position="1070"/>
        <end position="1079"/>
    </location>
</feature>
<dbReference type="FunFam" id="2.10.25.10:FF:000069">
    <property type="entry name" value="Laminin subunit alpha 1"/>
    <property type="match status" value="1"/>
</dbReference>
<dbReference type="PROSITE" id="PS50027">
    <property type="entry name" value="EGF_LAM_2"/>
    <property type="match status" value="11"/>
</dbReference>
<feature type="disulfide bond" evidence="14">
    <location>
        <begin position="1051"/>
        <end position="1068"/>
    </location>
</feature>
<dbReference type="Pfam" id="PF24973">
    <property type="entry name" value="EGF_LMN_ATRN"/>
    <property type="match status" value="2"/>
</dbReference>
<feature type="disulfide bond" evidence="14">
    <location>
        <begin position="925"/>
        <end position="934"/>
    </location>
</feature>
<accession>A0A8B6CVI2</accession>
<dbReference type="InterPro" id="IPR009254">
    <property type="entry name" value="Laminin_aI"/>
</dbReference>
<dbReference type="SMART" id="SM00180">
    <property type="entry name" value="EGF_Lam"/>
    <property type="match status" value="15"/>
</dbReference>
<dbReference type="InterPro" id="IPR056863">
    <property type="entry name" value="LMN_ATRN_NET-like_EGF"/>
</dbReference>
<feature type="domain" description="Laminin EGF-like" evidence="18">
    <location>
        <begin position="1484"/>
        <end position="1538"/>
    </location>
</feature>
<dbReference type="GO" id="GO:0034446">
    <property type="term" value="P:substrate adhesion-dependent cell spreading"/>
    <property type="evidence" value="ECO:0007669"/>
    <property type="project" value="TreeGrafter"/>
</dbReference>
<dbReference type="GO" id="GO:0009888">
    <property type="term" value="P:tissue development"/>
    <property type="evidence" value="ECO:0007669"/>
    <property type="project" value="TreeGrafter"/>
</dbReference>
<feature type="coiled-coil region" evidence="15">
    <location>
        <begin position="1741"/>
        <end position="1768"/>
    </location>
</feature>
<feature type="domain" description="Laminin EGF-like" evidence="18">
    <location>
        <begin position="1049"/>
        <end position="1096"/>
    </location>
</feature>
<dbReference type="GO" id="GO:0070831">
    <property type="term" value="P:basement membrane assembly"/>
    <property type="evidence" value="ECO:0007669"/>
    <property type="project" value="TreeGrafter"/>
</dbReference>
<keyword evidence="11 14" id="KW-0424">Laminin EGF-like domain</keyword>
<dbReference type="InterPro" id="IPR010307">
    <property type="entry name" value="Laminin_dom_II"/>
</dbReference>
<dbReference type="EMBL" id="UYJE01002363">
    <property type="protein sequence ID" value="VDI10070.1"/>
    <property type="molecule type" value="Genomic_DNA"/>
</dbReference>
<feature type="disulfide bond" evidence="14">
    <location>
        <begin position="972"/>
        <end position="981"/>
    </location>
</feature>
<dbReference type="CDD" id="cd00055">
    <property type="entry name" value="EGF_Lam"/>
    <property type="match status" value="15"/>
</dbReference>
<evidence type="ECO:0000256" key="6">
    <source>
        <dbReference type="ARBA" id="ARBA00022869"/>
    </source>
</evidence>
<dbReference type="Proteomes" id="UP000596742">
    <property type="component" value="Unassembled WGS sequence"/>
</dbReference>
<dbReference type="FunFam" id="2.10.25.10:FF:000105">
    <property type="entry name" value="laminin subunit gamma-1"/>
    <property type="match status" value="1"/>
</dbReference>
<dbReference type="Pfam" id="PF00053">
    <property type="entry name" value="EGF_laminin"/>
    <property type="match status" value="13"/>
</dbReference>
<feature type="disulfide bond" evidence="14">
    <location>
        <begin position="759"/>
        <end position="768"/>
    </location>
</feature>
<keyword evidence="10" id="KW-0325">Glycoprotein</keyword>
<dbReference type="Gene3D" id="2.60.120.200">
    <property type="match status" value="5"/>
</dbReference>
<dbReference type="Gene3D" id="2.60.120.260">
    <property type="entry name" value="Galactose-binding domain-like"/>
    <property type="match status" value="1"/>
</dbReference>
<evidence type="ECO:0000256" key="5">
    <source>
        <dbReference type="ARBA" id="ARBA00022737"/>
    </source>
</evidence>
<dbReference type="FunFam" id="2.10.25.10:FF:000074">
    <property type="entry name" value="Laminin subunit alpha"/>
    <property type="match status" value="1"/>
</dbReference>
<feature type="disulfide bond" evidence="14">
    <location>
        <begin position="1165"/>
        <end position="1174"/>
    </location>
</feature>
<keyword evidence="7" id="KW-0130">Cell adhesion</keyword>
<evidence type="ECO:0000256" key="7">
    <source>
        <dbReference type="ARBA" id="ARBA00022889"/>
    </source>
</evidence>
<evidence type="ECO:0000256" key="3">
    <source>
        <dbReference type="ARBA" id="ARBA00022530"/>
    </source>
</evidence>
<dbReference type="GO" id="GO:0030155">
    <property type="term" value="P:regulation of cell adhesion"/>
    <property type="evidence" value="ECO:0007669"/>
    <property type="project" value="InterPro"/>
</dbReference>
<feature type="disulfide bond" evidence="13">
    <location>
        <begin position="2462"/>
        <end position="2489"/>
    </location>
</feature>
<feature type="domain" description="Laminin EGF-like" evidence="18">
    <location>
        <begin position="999"/>
        <end position="1048"/>
    </location>
</feature>
<dbReference type="Pfam" id="PF02210">
    <property type="entry name" value="Laminin_G_2"/>
    <property type="match status" value="2"/>
</dbReference>
<keyword evidence="4" id="KW-0732">Signal</keyword>
<feature type="disulfide bond" evidence="14">
    <location>
        <begin position="876"/>
        <end position="885"/>
    </location>
</feature>
<feature type="domain" description="Laminin EGF-like" evidence="18">
    <location>
        <begin position="1434"/>
        <end position="1483"/>
    </location>
</feature>
<keyword evidence="3" id="KW-0272">Extracellular matrix</keyword>
<feature type="domain" description="Laminin IV type A" evidence="19">
    <location>
        <begin position="1194"/>
        <end position="1391"/>
    </location>
</feature>
<dbReference type="GO" id="GO:0007411">
    <property type="term" value="P:axon guidance"/>
    <property type="evidence" value="ECO:0007669"/>
    <property type="project" value="TreeGrafter"/>
</dbReference>
<dbReference type="SMART" id="SM00281">
    <property type="entry name" value="LamB"/>
    <property type="match status" value="2"/>
</dbReference>
<feature type="domain" description="Laminin EGF-like" evidence="18">
    <location>
        <begin position="385"/>
        <end position="439"/>
    </location>
</feature>
<feature type="disulfide bond" evidence="14">
    <location>
        <begin position="1144"/>
        <end position="1156"/>
    </location>
</feature>
<organism evidence="21 22">
    <name type="scientific">Mytilus galloprovincialis</name>
    <name type="common">Mediterranean mussel</name>
    <dbReference type="NCBI Taxonomy" id="29158"/>
    <lineage>
        <taxon>Eukaryota</taxon>
        <taxon>Metazoa</taxon>
        <taxon>Spiralia</taxon>
        <taxon>Lophotrochozoa</taxon>
        <taxon>Mollusca</taxon>
        <taxon>Bivalvia</taxon>
        <taxon>Autobranchia</taxon>
        <taxon>Pteriomorphia</taxon>
        <taxon>Mytilida</taxon>
        <taxon>Mytiloidea</taxon>
        <taxon>Mytilidae</taxon>
        <taxon>Mytilinae</taxon>
        <taxon>Mytilus</taxon>
    </lineage>
</organism>
<dbReference type="InterPro" id="IPR050440">
    <property type="entry name" value="Laminin/Netrin_ECM"/>
</dbReference>
<comment type="caution">
    <text evidence="14">Lacks conserved residue(s) required for the propagation of feature annotation.</text>
</comment>
<dbReference type="GO" id="GO:0043256">
    <property type="term" value="C:laminin complex"/>
    <property type="evidence" value="ECO:0007669"/>
    <property type="project" value="TreeGrafter"/>
</dbReference>
<feature type="compositionally biased region" description="Polar residues" evidence="16">
    <location>
        <begin position="2698"/>
        <end position="2710"/>
    </location>
</feature>
<feature type="domain" description="Laminin N-terminal" evidence="20">
    <location>
        <begin position="7"/>
        <end position="259"/>
    </location>
</feature>
<dbReference type="FunFam" id="2.10.25.10:FF:000067">
    <property type="entry name" value="Laminin subunit gamma 1"/>
    <property type="match status" value="1"/>
</dbReference>
<feature type="disulfide bond" evidence="14">
    <location>
        <begin position="1049"/>
        <end position="1061"/>
    </location>
</feature>
<feature type="disulfide bond" evidence="14">
    <location>
        <begin position="1453"/>
        <end position="1462"/>
    </location>
</feature>
<dbReference type="FunFam" id="2.10.25.10:FF:000130">
    <property type="entry name" value="Laminin subunit beta 1"/>
    <property type="match status" value="1"/>
</dbReference>
<dbReference type="PROSITE" id="PS01248">
    <property type="entry name" value="EGF_LAM_1"/>
    <property type="match status" value="8"/>
</dbReference>
<evidence type="ECO:0000259" key="19">
    <source>
        <dbReference type="PROSITE" id="PS51115"/>
    </source>
</evidence>
<evidence type="ECO:0000256" key="11">
    <source>
        <dbReference type="ARBA" id="ARBA00023292"/>
    </source>
</evidence>
<dbReference type="FunFam" id="2.10.25.10:FF:000106">
    <property type="entry name" value="Heparan sulfate proteoglycan 2"/>
    <property type="match status" value="2"/>
</dbReference>
<feature type="domain" description="Laminin EGF-like" evidence="18">
    <location>
        <begin position="951"/>
        <end position="998"/>
    </location>
</feature>
<dbReference type="GO" id="GO:0016477">
    <property type="term" value="P:cell migration"/>
    <property type="evidence" value="ECO:0007669"/>
    <property type="project" value="TreeGrafter"/>
</dbReference>
<evidence type="ECO:0000256" key="15">
    <source>
        <dbReference type="SAM" id="Coils"/>
    </source>
</evidence>
<dbReference type="Gene3D" id="2.10.25.10">
    <property type="entry name" value="Laminin"/>
    <property type="match status" value="14"/>
</dbReference>
<feature type="domain" description="Laminin G" evidence="17">
    <location>
        <begin position="2110"/>
        <end position="2298"/>
    </location>
</feature>
<evidence type="ECO:0000256" key="8">
    <source>
        <dbReference type="ARBA" id="ARBA00023054"/>
    </source>
</evidence>
<evidence type="ECO:0000313" key="22">
    <source>
        <dbReference type="Proteomes" id="UP000596742"/>
    </source>
</evidence>
<keyword evidence="6" id="KW-0084">Basement membrane</keyword>
<dbReference type="FunFam" id="2.10.25.10:FF:000189">
    <property type="entry name" value="Laminin subunit alpha 2"/>
    <property type="match status" value="1"/>
</dbReference>
<feature type="disulfide bond" evidence="14">
    <location>
        <begin position="1021"/>
        <end position="1030"/>
    </location>
</feature>
<evidence type="ECO:0000256" key="2">
    <source>
        <dbReference type="ARBA" id="ARBA00022525"/>
    </source>
</evidence>
<dbReference type="InterPro" id="IPR008211">
    <property type="entry name" value="Laminin_N"/>
</dbReference>
<reference evidence="21" key="1">
    <citation type="submission" date="2018-11" db="EMBL/GenBank/DDBJ databases">
        <authorList>
            <person name="Alioto T."/>
            <person name="Alioto T."/>
        </authorList>
    </citation>
    <scope>NUCLEOTIDE SEQUENCE</scope>
</reference>
<dbReference type="Pfam" id="PF06008">
    <property type="entry name" value="Laminin_I"/>
    <property type="match status" value="1"/>
</dbReference>
<dbReference type="PRINTS" id="PR00011">
    <property type="entry name" value="EGFLAMININ"/>
</dbReference>
<proteinExistence type="predicted"/>
<evidence type="ECO:0000256" key="13">
    <source>
        <dbReference type="PROSITE-ProRule" id="PRU00122"/>
    </source>
</evidence>
<dbReference type="InterPro" id="IPR002049">
    <property type="entry name" value="LE_dom"/>
</dbReference>
<dbReference type="FunFam" id="2.60.120.260:FF:000017">
    <property type="entry name" value="Laminin subunit alpha 2"/>
    <property type="match status" value="1"/>
</dbReference>
<evidence type="ECO:0000259" key="17">
    <source>
        <dbReference type="PROSITE" id="PS50025"/>
    </source>
</evidence>
<dbReference type="InterPro" id="IPR001791">
    <property type="entry name" value="Laminin_G"/>
</dbReference>
<dbReference type="InterPro" id="IPR000742">
    <property type="entry name" value="EGF"/>
</dbReference>
<gene>
    <name evidence="21" type="ORF">MGAL_10B063677</name>
</gene>
<dbReference type="PROSITE" id="PS51115">
    <property type="entry name" value="LAMININ_IVA"/>
    <property type="match status" value="2"/>
</dbReference>
<feature type="disulfide bond" evidence="14">
    <location>
        <begin position="953"/>
        <end position="970"/>
    </location>
</feature>
<keyword evidence="22" id="KW-1185">Reference proteome</keyword>
<evidence type="ECO:0000259" key="20">
    <source>
        <dbReference type="PROSITE" id="PS51117"/>
    </source>
</evidence>
<dbReference type="SUPFAM" id="SSF49785">
    <property type="entry name" value="Galactose-binding domain-like"/>
    <property type="match status" value="1"/>
</dbReference>
<feature type="domain" description="Laminin EGF-like" evidence="18">
    <location>
        <begin position="852"/>
        <end position="903"/>
    </location>
</feature>
<dbReference type="Pfam" id="PF00052">
    <property type="entry name" value="Laminin_B"/>
    <property type="match status" value="2"/>
</dbReference>
<feature type="domain" description="Laminin EGF-like" evidence="18">
    <location>
        <begin position="1144"/>
        <end position="1189"/>
    </location>
</feature>
<keyword evidence="9 14" id="KW-1015">Disulfide bond</keyword>
<protein>
    <submittedName>
        <fullName evidence="21">Laminin, alpha 1/2</fullName>
    </submittedName>
</protein>
<feature type="disulfide bond" evidence="14">
    <location>
        <begin position="904"/>
        <end position="916"/>
    </location>
</feature>
<feature type="domain" description="Laminin G" evidence="17">
    <location>
        <begin position="2496"/>
        <end position="2664"/>
    </location>
</feature>
<dbReference type="Pfam" id="PF00055">
    <property type="entry name" value="Laminin_N"/>
    <property type="match status" value="1"/>
</dbReference>
<dbReference type="FunFam" id="2.10.25.10:FF:000033">
    <property type="entry name" value="Laminin subunit alpha 2"/>
    <property type="match status" value="1"/>
</dbReference>
<evidence type="ECO:0000313" key="21">
    <source>
        <dbReference type="EMBL" id="VDI10070.1"/>
    </source>
</evidence>
<dbReference type="InterPro" id="IPR000034">
    <property type="entry name" value="Laminin_IV"/>
</dbReference>
<dbReference type="InterPro" id="IPR013320">
    <property type="entry name" value="ConA-like_dom_sf"/>
</dbReference>
<dbReference type="GO" id="GO:0009887">
    <property type="term" value="P:animal organ morphogenesis"/>
    <property type="evidence" value="ECO:0007669"/>
    <property type="project" value="TreeGrafter"/>
</dbReference>
<sequence length="3078" mass="342145">MSMSLPDAKALFPDILNLATRSNITTNATCGLQGKEKFCKLVEHVKLFPGENRHCDVCDARSQDRRQRHPIWNAIDGSNRWWQSPSLTNGDQYNYITITLDLKQVYQVAYVIVKAANAPRPGNWVLEKSVDGENFTPWQYFGITRLDCLRKYGLPDTYGIPNYLTDDQVICTTRYSKINPLENGEIFVSLVNGRPGVNKPSSKLLEFTSARYVRLRFEKIRTLNADLMTLRHYFSTKYIDPSVTERYFYSIKDISIGGQCICYGHAVNCQPVANTDRLSCDCTHNTCGNNCEKCCPGYYQKQWQPGHLGEGCEKCNCHNHADDCVYNATVDARGLSLDIKGEYNGGGVCLNCKDYTTGINCEQCIDGYYRPSGIPHTSQYPCRQCRCRETLGSTDRCYTDDSRVQGGFQPGDCICKPGFGGRQCNDCAFGYYGYPYCKPCPCSPAGSVDPSRCDGNCLCKPNVEGLTCDQCKQGYYNLDRNNRDGCRKCFCFGISTICQSSDLRLMKISHLLGGMGGWTVTTLTTDGFTLFVQPNNQGWLEYLSYPASTQNSLDQTGSDVIYYWQATIKYLGNRLTSYGGTLEYILQYDLDTTVPFQRHIYDVNVIMQGSNITLASGKGYVRENNDHTERLTLTENNWSRMTDGGRYVDLQPVSKRDFMTVLYNVERLLIRATYHSGQKTMYLKSVTLDTVSASSPSNLTLPTVEKCNCPRGYHGLSCESCEPGYRRIDDIVYGGRCQPCQCHQHAEKCDPNTGKCINCKDHTTGDRCDQCLPGYYGDPMKGTPMDCKACACPSTDPRNNFATNCEWHPVILNEDNYHCLDCRTGHVGVHCELCGPGYYGDPLIPGGYCRPCECNGNIDLRDPFSCDSMSGRCLKCLNNADGDRCGVCKPGFYGTAVNGDCSACDCDGYGSTGLSCDRYTGQCQCKENFGGRKCDLCQKGFGQMEEGCLPCDCDDQGSVGDQCDPYTGQCVCKTGVTGLQCKTCKEGFYGFSFRGCIDCKCDPDGTNQTYQCSMNTGYCNCLPNVIGSKCDSCQDNHWGLPLGGGCTPCDCSPVGSRYRQCDRRTGKCPCRPGIGGQKCDKCLPGYFGYSQYGCRRCQPCTKPGYICDPLTGECVCPPYTTGVQCERCASNNWDYNPVEGCKPCGCMSGSSVSQQCDLYTGKCRCKPDFTGDKCDSCLYGFYRYPQCLLCLCSAEGTDLSSCNNEGQCKCDDRTGQCQCKITFPDRSVFVDTRSTVIPRKYKFYNVIPTGDFIPAIMSNEPLYWSLAKEPLGDMTLSYNGYLSYTVSSIQPTGSTSPKIVVVGNGFHLVHTGTTGQTHRVKLHESYWKVLGFEGTASRKLIMVVLQNVTDILLLAKHDRYSQSLSLSSVRLDIAVPANGISSGKAAQGIESCQCPTKYSGLSCQDPSEGYYRIRFNITGEISDPLVVIGGVEPCDCHGHALTCDKETGLCQNCEHDTVGRFCEFCAPGYYGDATRGTSSDCQPCACPHINNNFSPSCEVAGGQLVCTNCSDGYVGRRCESCADGYYGNPRSLDGSCKPCSCNLEGSVSSRCDTCDEGCTRDLMAELDRLEKNISTVNITGIIPAPWNRLLKIHNETKELRELLDRMEFAEILDLENRTKEVQDMADKLMPKSMRALTKAENIETDANILKKNGTALADSIENMLQDLKDELGKLEDIVKNLYHNESGLNITAALEEAKEIMREIEQRNFTKKISEAFNESMLAEKLSEEILKMKYKLINGTEEVKKKLDNIISRLLDLQEQSQKSKDKSQEADTINYNLAYDLKQLQDTIYDIEIYGDRTTVALGKGHTLNIMSWAALNQTRNNIKNLEREASRLDIALPRLRQRIEYYRDQLPKIENYTALAIKHAEMLLDQAEYLEKTFEKTKADAEIPLKAARVYSNIVKAVEEAEKAAKEALKAAEDAIQIAGVDDIKNEVEKSLRDSRRLLVRANELKNRTSSLGNHLNTLKGDVDKVDNTQTDIRNGLQDIRNGIDTLPKGISDRARRVTDGVALINDKVLSSQAKLNAVKDKIDNKLWPKYREIRDFSVDGYITDTKNSIDIARRNINGMEAIIDDVEAAQNRTKDAESNMIGKLKLLKDNIAQARAQAAKVKVSLLSGGKCARSYRAKYKQAATNNINFIFKTNQTSQDMLLVLVQKSTQEYLSVELIKGYFRFGWDVGDGPSMVDSPRKIIHQDDAVNEVDKWYKVEALRIQNIGILKVSPVKDMLNVEESRAASPGIKSTLKLDDTTQLFVSGTHINHIRPPMVTNGNFSGCISELHFDEARIGLHEFKTSSPLCGGCREAPTAAASATTFHFLGSGYASIPKIPNYNSREFQISFHFKTFWANSTLLFAGNEQLGDFYYLGLENGKLVLQIYTGGVTFCRLPLSENLEYNNNKWHFVVADRIDRQALLQVGEERITCEAPGNNNGLDILGSKFYFGGYPDSVDTTEFKKRGTIINTKFLGCLKDIQYQGSRNRVDLLQEEIVGVQAGCPDEGYRIIGFYGKGYAYYKAQSLLESQGGITLSFRTMRPNALLLLARDVDDRNYYTVALTDGKIEGRFSGNSIPQIITSLGTYNDGRTHTVGVLKKNRMITVYVDDVFIGEKTLPVGITTIEVTQLYLGGIGLPTSQDLAPNFEGLYGCMNDVVINGEILNLNTDVFENADVGRCSIPEPPEDNSQNLNRLTTPASPVTPAVTPKPVTRSAQVIPTTSSSKPGCAVQSDLAVDPFMLTFGNEEGDSYGEISNIAKNHINVRFNISFEFRTFHQEGVFFFIGNPSNINGDYVAAQIYRGYVMVMFKYDGDIYSVNSTIKTADGDWHSVQVLKGTKNVKLQVDKNTKRIPIKRKLNINAPVFVGGVSEELRQRPELVQHSLRGCLKNYYINDQMILIKDAKIVKGVTKCYVNVEPGVYFTGSAYGIIDTSYRVGDRMVISFDFRTHKSEGLILSLSNGESGPALTVELYNGRIQFSVYNRDRYSVVSENSEFELCDKSWHSVEAEVAGDVIELIVDGNNPLYGVSSFKDTDIDTSAPLFIGGLISPTMKQEAALTTQGFEGCLRNFKINSAPVNFFNLVQSYDIHKTDCPV</sequence>
<feature type="domain" description="Laminin G" evidence="17">
    <location>
        <begin position="2308"/>
        <end position="2489"/>
    </location>
</feature>
<dbReference type="GO" id="GO:0045995">
    <property type="term" value="P:regulation of embryonic development"/>
    <property type="evidence" value="ECO:0007669"/>
    <property type="project" value="InterPro"/>
</dbReference>
<evidence type="ECO:0000256" key="10">
    <source>
        <dbReference type="ARBA" id="ARBA00023180"/>
    </source>
</evidence>
<dbReference type="CDD" id="cd00110">
    <property type="entry name" value="LamG"/>
    <property type="match status" value="5"/>
</dbReference>
<evidence type="ECO:0000256" key="1">
    <source>
        <dbReference type="ARBA" id="ARBA00004302"/>
    </source>
</evidence>
<dbReference type="PROSITE" id="PS50025">
    <property type="entry name" value="LAM_G_DOMAIN"/>
    <property type="match status" value="5"/>
</dbReference>
<feature type="disulfide bond" evidence="14">
    <location>
        <begin position="1146"/>
        <end position="1163"/>
    </location>
</feature>
<feature type="disulfide bond" evidence="14">
    <location>
        <begin position="385"/>
        <end position="397"/>
    </location>
</feature>
<feature type="domain" description="Laminin EGF-like" evidence="18">
    <location>
        <begin position="440"/>
        <end position="488"/>
    </location>
</feature>
<feature type="coiled-coil region" evidence="15">
    <location>
        <begin position="1818"/>
        <end position="1845"/>
    </location>
</feature>
<feature type="domain" description="Laminin G" evidence="17">
    <location>
        <begin position="2901"/>
        <end position="3076"/>
    </location>
</feature>
<feature type="domain" description="Laminin IV type A" evidence="19">
    <location>
        <begin position="513"/>
        <end position="706"/>
    </location>
</feature>
<keyword evidence="2" id="KW-0964">Secreted</keyword>
<keyword evidence="5" id="KW-0677">Repeat</keyword>
<feature type="disulfide bond" evidence="14">
    <location>
        <begin position="951"/>
        <end position="963"/>
    </location>
</feature>
<dbReference type="PANTHER" id="PTHR10574">
    <property type="entry name" value="NETRIN/LAMININ-RELATED"/>
    <property type="match status" value="1"/>
</dbReference>
<dbReference type="PANTHER" id="PTHR10574:SF436">
    <property type="entry name" value="LAMININ SUBUNIT ALPHA-2"/>
    <property type="match status" value="1"/>
</dbReference>
<dbReference type="InterPro" id="IPR008979">
    <property type="entry name" value="Galactose-bd-like_sf"/>
</dbReference>
<dbReference type="SMART" id="SM00136">
    <property type="entry name" value="LamNT"/>
    <property type="match status" value="1"/>
</dbReference>
<keyword evidence="8 15" id="KW-0175">Coiled coil</keyword>
<feature type="domain" description="Laminin EGF-like" evidence="18">
    <location>
        <begin position="904"/>
        <end position="950"/>
    </location>
</feature>
<dbReference type="InterPro" id="IPR009030">
    <property type="entry name" value="Growth_fac_rcpt_cys_sf"/>
</dbReference>
<dbReference type="GO" id="GO:0030334">
    <property type="term" value="P:regulation of cell migration"/>
    <property type="evidence" value="ECO:0007669"/>
    <property type="project" value="InterPro"/>
</dbReference>
<dbReference type="SMART" id="SM00181">
    <property type="entry name" value="EGF"/>
    <property type="match status" value="11"/>
</dbReference>
<dbReference type="OrthoDB" id="10011303at2759"/>
<evidence type="ECO:0000259" key="18">
    <source>
        <dbReference type="PROSITE" id="PS50027"/>
    </source>
</evidence>
<comment type="caution">
    <text evidence="21">The sequence shown here is derived from an EMBL/GenBank/DDBJ whole genome shotgun (WGS) entry which is preliminary data.</text>
</comment>
<feature type="disulfide bond" evidence="14">
    <location>
        <begin position="459"/>
        <end position="468"/>
    </location>
</feature>
<feature type="coiled-coil region" evidence="15">
    <location>
        <begin position="2057"/>
        <end position="2112"/>
    </location>
</feature>
<evidence type="ECO:0000256" key="4">
    <source>
        <dbReference type="ARBA" id="ARBA00022729"/>
    </source>
</evidence>
<feature type="coiled-coil region" evidence="15">
    <location>
        <begin position="1650"/>
        <end position="1684"/>
    </location>
</feature>
<feature type="disulfide bond" evidence="14">
    <location>
        <begin position="906"/>
        <end position="923"/>
    </location>
</feature>
<evidence type="ECO:0000256" key="16">
    <source>
        <dbReference type="SAM" id="MobiDB-lite"/>
    </source>
</evidence>
<feature type="disulfide bond" evidence="14">
    <location>
        <begin position="415"/>
        <end position="424"/>
    </location>
</feature>
<dbReference type="SUPFAM" id="SSF57196">
    <property type="entry name" value="EGF/Laminin"/>
    <property type="match status" value="11"/>
</dbReference>
<feature type="coiled-coil region" evidence="15">
    <location>
        <begin position="1898"/>
        <end position="1925"/>
    </location>
</feature>
<dbReference type="SUPFAM" id="SSF57184">
    <property type="entry name" value="Growth factor receptor domain"/>
    <property type="match status" value="1"/>
</dbReference>
<feature type="disulfide bond" evidence="14">
    <location>
        <begin position="1509"/>
        <end position="1518"/>
    </location>
</feature>
<dbReference type="FunFam" id="2.10.25.10:FF:000082">
    <property type="entry name" value="Laminin subunit alpha 1"/>
    <property type="match status" value="2"/>
</dbReference>
<evidence type="ECO:0000256" key="14">
    <source>
        <dbReference type="PROSITE-ProRule" id="PRU00460"/>
    </source>
</evidence>
<evidence type="ECO:0000256" key="12">
    <source>
        <dbReference type="ARBA" id="ARBA00065619"/>
    </source>
</evidence>
<comment type="subunit">
    <text evidence="12">Laminin is a complex glycoprotein, consisting of three different polypeptide chains (alpha, beta, gamma), which are bound to each other by disulfide bonds into a cross-shaped molecule comprising one long and three short arms with globules at each end.</text>
</comment>
<feature type="disulfide bond" evidence="13">
    <location>
        <begin position="3049"/>
        <end position="3076"/>
    </location>
</feature>
<comment type="subcellular location">
    <subcellularLocation>
        <location evidence="1">Secreted</location>
        <location evidence="1">Extracellular space</location>
        <location evidence="1">Extracellular matrix</location>
        <location evidence="1">Basement membrane</location>
    </subcellularLocation>
</comment>
<name>A0A8B6CVI2_MYTGA</name>